<dbReference type="AlphaFoldDB" id="W7XHD1"/>
<dbReference type="EMBL" id="GG662857">
    <property type="protein sequence ID" value="EWS76633.1"/>
    <property type="molecule type" value="Genomic_DNA"/>
</dbReference>
<evidence type="ECO:0000313" key="2">
    <source>
        <dbReference type="EMBL" id="EWS76633.1"/>
    </source>
</evidence>
<proteinExistence type="predicted"/>
<evidence type="ECO:0000256" key="1">
    <source>
        <dbReference type="SAM" id="Phobius"/>
    </source>
</evidence>
<sequence>MSISLKNKIYFIFSTLIKIILLFLILLNYLNLQFAHSLLQTFFKIIIKYICQLKQCKIYKFKSLLKANQPLQILVKCISHLNNMLITILNYYLIHRQLIFQILLQIIKYQNQKVMVLLTNMIQNQDKLLNNSIFGMIFIILTKQKLEAFYYTTLQLQKKKKNQYLLEQEMVF</sequence>
<keyword evidence="1" id="KW-1133">Transmembrane helix</keyword>
<protein>
    <submittedName>
        <fullName evidence="2">Transmembrane protein, putative</fullName>
    </submittedName>
</protein>
<keyword evidence="1" id="KW-0472">Membrane</keyword>
<feature type="transmembrane region" description="Helical" evidence="1">
    <location>
        <begin position="9"/>
        <end position="30"/>
    </location>
</feature>
<gene>
    <name evidence="2" type="ORF">TTHERM_000198318</name>
</gene>
<dbReference type="Proteomes" id="UP000009168">
    <property type="component" value="Unassembled WGS sequence"/>
</dbReference>
<reference evidence="3" key="1">
    <citation type="journal article" date="2006" name="PLoS Biol.">
        <title>Macronuclear genome sequence of the ciliate Tetrahymena thermophila, a model eukaryote.</title>
        <authorList>
            <person name="Eisen J.A."/>
            <person name="Coyne R.S."/>
            <person name="Wu M."/>
            <person name="Wu D."/>
            <person name="Thiagarajan M."/>
            <person name="Wortman J.R."/>
            <person name="Badger J.H."/>
            <person name="Ren Q."/>
            <person name="Amedeo P."/>
            <person name="Jones K.M."/>
            <person name="Tallon L.J."/>
            <person name="Delcher A.L."/>
            <person name="Salzberg S.L."/>
            <person name="Silva J.C."/>
            <person name="Haas B.J."/>
            <person name="Majoros W.H."/>
            <person name="Farzad M."/>
            <person name="Carlton J.M."/>
            <person name="Smith R.K. Jr."/>
            <person name="Garg J."/>
            <person name="Pearlman R.E."/>
            <person name="Karrer K.M."/>
            <person name="Sun L."/>
            <person name="Manning G."/>
            <person name="Elde N.C."/>
            <person name="Turkewitz A.P."/>
            <person name="Asai D.J."/>
            <person name="Wilkes D.E."/>
            <person name="Wang Y."/>
            <person name="Cai H."/>
            <person name="Collins K."/>
            <person name="Stewart B.A."/>
            <person name="Lee S.R."/>
            <person name="Wilamowska K."/>
            <person name="Weinberg Z."/>
            <person name="Ruzzo W.L."/>
            <person name="Wloga D."/>
            <person name="Gaertig J."/>
            <person name="Frankel J."/>
            <person name="Tsao C.-C."/>
            <person name="Gorovsky M.A."/>
            <person name="Keeling P.J."/>
            <person name="Waller R.F."/>
            <person name="Patron N.J."/>
            <person name="Cherry J.M."/>
            <person name="Stover N.A."/>
            <person name="Krieger C.J."/>
            <person name="del Toro C."/>
            <person name="Ryder H.F."/>
            <person name="Williamson S.C."/>
            <person name="Barbeau R.A."/>
            <person name="Hamilton E.P."/>
            <person name="Orias E."/>
        </authorList>
    </citation>
    <scope>NUCLEOTIDE SEQUENCE [LARGE SCALE GENOMIC DNA]</scope>
    <source>
        <strain evidence="3">SB210</strain>
    </source>
</reference>
<dbReference type="RefSeq" id="XP_012650801.1">
    <property type="nucleotide sequence ID" value="XM_012795347.1"/>
</dbReference>
<keyword evidence="1 2" id="KW-0812">Transmembrane</keyword>
<dbReference type="KEGG" id="tet:TTHERM_000198318"/>
<keyword evidence="3" id="KW-1185">Reference proteome</keyword>
<name>W7XHD1_TETTS</name>
<dbReference type="GeneID" id="24437790"/>
<accession>W7XHD1</accession>
<dbReference type="InParanoid" id="W7XHD1"/>
<evidence type="ECO:0000313" key="3">
    <source>
        <dbReference type="Proteomes" id="UP000009168"/>
    </source>
</evidence>
<organism evidence="2 3">
    <name type="scientific">Tetrahymena thermophila (strain SB210)</name>
    <dbReference type="NCBI Taxonomy" id="312017"/>
    <lineage>
        <taxon>Eukaryota</taxon>
        <taxon>Sar</taxon>
        <taxon>Alveolata</taxon>
        <taxon>Ciliophora</taxon>
        <taxon>Intramacronucleata</taxon>
        <taxon>Oligohymenophorea</taxon>
        <taxon>Hymenostomatida</taxon>
        <taxon>Tetrahymenina</taxon>
        <taxon>Tetrahymenidae</taxon>
        <taxon>Tetrahymena</taxon>
    </lineage>
</organism>